<name>A0ABT6ZZ76_9ACTN</name>
<evidence type="ECO:0000313" key="4">
    <source>
        <dbReference type="Proteomes" id="UP001214441"/>
    </source>
</evidence>
<dbReference type="Pfam" id="PF01814">
    <property type="entry name" value="Hemerythrin"/>
    <property type="match status" value="1"/>
</dbReference>
<keyword evidence="1" id="KW-0175">Coiled coil</keyword>
<evidence type="ECO:0000256" key="1">
    <source>
        <dbReference type="SAM" id="Coils"/>
    </source>
</evidence>
<sequence>MAHKQDVLELLMDDHREAERVYAAYEATRDLARRRALAQQLVAWTVRHVAAREAHLHPALVRSLPDGELTVAAWPARRAAVEATVRDMEAADPTTAAFDNAVQALMGWIQGHITEEETETFPRLRTALTARERFDLGARAEQARRRALDPGPGVLDRLRAWLTRG</sequence>
<gene>
    <name evidence="3" type="ORF">NMN56_020895</name>
</gene>
<keyword evidence="4" id="KW-1185">Reference proteome</keyword>
<proteinExistence type="predicted"/>
<dbReference type="InterPro" id="IPR012312">
    <property type="entry name" value="Hemerythrin-like"/>
</dbReference>
<feature type="coiled-coil region" evidence="1">
    <location>
        <begin position="8"/>
        <end position="35"/>
    </location>
</feature>
<dbReference type="PANTHER" id="PTHR35585">
    <property type="entry name" value="HHE DOMAIN PROTEIN (AFU_ORTHOLOGUE AFUA_4G00730)"/>
    <property type="match status" value="1"/>
</dbReference>
<evidence type="ECO:0000313" key="3">
    <source>
        <dbReference type="EMBL" id="MDJ1134377.1"/>
    </source>
</evidence>
<accession>A0ABT6ZZ76</accession>
<dbReference type="Proteomes" id="UP001214441">
    <property type="component" value="Unassembled WGS sequence"/>
</dbReference>
<dbReference type="PANTHER" id="PTHR35585:SF1">
    <property type="entry name" value="HHE DOMAIN PROTEIN (AFU_ORTHOLOGUE AFUA_4G00730)"/>
    <property type="match status" value="1"/>
</dbReference>
<dbReference type="RefSeq" id="WP_274046537.1">
    <property type="nucleotide sequence ID" value="NZ_JANCPR020000020.1"/>
</dbReference>
<reference evidence="3 4" key="1">
    <citation type="submission" date="2023-05" db="EMBL/GenBank/DDBJ databases">
        <title>Streptantibioticus silvisoli sp. nov., acidotolerant actinomycetes 1 from pine litter.</title>
        <authorList>
            <person name="Swiecimska M."/>
            <person name="Golinska P."/>
            <person name="Sangal V."/>
            <person name="Wachnowicz B."/>
            <person name="Goodfellow M."/>
        </authorList>
    </citation>
    <scope>NUCLEOTIDE SEQUENCE [LARGE SCALE GENOMIC DNA]</scope>
    <source>
        <strain evidence="3 4">DSM 42109</strain>
    </source>
</reference>
<dbReference type="Gene3D" id="1.20.120.520">
    <property type="entry name" value="nmb1532 protein domain like"/>
    <property type="match status" value="1"/>
</dbReference>
<protein>
    <submittedName>
        <fullName evidence="3">Hemerythrin domain-containing protein</fullName>
    </submittedName>
</protein>
<organism evidence="3 4">
    <name type="scientific">Streptomyces iconiensis</name>
    <dbReference type="NCBI Taxonomy" id="1384038"/>
    <lineage>
        <taxon>Bacteria</taxon>
        <taxon>Bacillati</taxon>
        <taxon>Actinomycetota</taxon>
        <taxon>Actinomycetes</taxon>
        <taxon>Kitasatosporales</taxon>
        <taxon>Streptomycetaceae</taxon>
        <taxon>Streptomyces</taxon>
    </lineage>
</organism>
<comment type="caution">
    <text evidence="3">The sequence shown here is derived from an EMBL/GenBank/DDBJ whole genome shotgun (WGS) entry which is preliminary data.</text>
</comment>
<evidence type="ECO:0000259" key="2">
    <source>
        <dbReference type="Pfam" id="PF01814"/>
    </source>
</evidence>
<feature type="domain" description="Hemerythrin-like" evidence="2">
    <location>
        <begin position="7"/>
        <end position="124"/>
    </location>
</feature>
<dbReference type="EMBL" id="JANCPR020000020">
    <property type="protein sequence ID" value="MDJ1134377.1"/>
    <property type="molecule type" value="Genomic_DNA"/>
</dbReference>